<evidence type="ECO:0000313" key="2">
    <source>
        <dbReference type="EMBL" id="MCO6416686.1"/>
    </source>
</evidence>
<keyword evidence="1" id="KW-1133">Transmembrane helix</keyword>
<keyword evidence="3" id="KW-1185">Reference proteome</keyword>
<keyword evidence="1" id="KW-0812">Transmembrane</keyword>
<evidence type="ECO:0000313" key="3">
    <source>
        <dbReference type="Proteomes" id="UP001523392"/>
    </source>
</evidence>
<sequence>MSNRNFSAHAHLVIPLPPLRPRRRLGGTGLDPVQEASLVGIVSLAGFWGLAELAFLLFG</sequence>
<proteinExistence type="predicted"/>
<comment type="caution">
    <text evidence="2">The sequence shown here is derived from an EMBL/GenBank/DDBJ whole genome shotgun (WGS) entry which is preliminary data.</text>
</comment>
<evidence type="ECO:0000256" key="1">
    <source>
        <dbReference type="SAM" id="Phobius"/>
    </source>
</evidence>
<reference evidence="2 3" key="1">
    <citation type="submission" date="2021-12" db="EMBL/GenBank/DDBJ databases">
        <title>Siccirubricoccus leaddurans sp. nov., a high concentration Zn2+ tolerance bacterium.</title>
        <authorList>
            <person name="Cao Y."/>
        </authorList>
    </citation>
    <scope>NUCLEOTIDE SEQUENCE [LARGE SCALE GENOMIC DNA]</scope>
    <source>
        <strain evidence="2 3">KC 17139</strain>
    </source>
</reference>
<organism evidence="2 3">
    <name type="scientific">Siccirubricoccus soli</name>
    <dbReference type="NCBI Taxonomy" id="2899147"/>
    <lineage>
        <taxon>Bacteria</taxon>
        <taxon>Pseudomonadati</taxon>
        <taxon>Pseudomonadota</taxon>
        <taxon>Alphaproteobacteria</taxon>
        <taxon>Acetobacterales</taxon>
        <taxon>Roseomonadaceae</taxon>
        <taxon>Siccirubricoccus</taxon>
    </lineage>
</organism>
<dbReference type="EMBL" id="JAFIRR010000067">
    <property type="protein sequence ID" value="MCO6416686.1"/>
    <property type="molecule type" value="Genomic_DNA"/>
</dbReference>
<gene>
    <name evidence="2" type="ORF">JYK14_11010</name>
</gene>
<accession>A0ABT1D441</accession>
<dbReference type="Proteomes" id="UP001523392">
    <property type="component" value="Unassembled WGS sequence"/>
</dbReference>
<protein>
    <submittedName>
        <fullName evidence="2">Uncharacterized protein</fullName>
    </submittedName>
</protein>
<keyword evidence="1" id="KW-0472">Membrane</keyword>
<feature type="transmembrane region" description="Helical" evidence="1">
    <location>
        <begin position="38"/>
        <end position="58"/>
    </location>
</feature>
<name>A0ABT1D441_9PROT</name>
<dbReference type="RefSeq" id="WP_252953313.1">
    <property type="nucleotide sequence ID" value="NZ_JAFIRR010000067.1"/>
</dbReference>